<evidence type="ECO:0000313" key="2">
    <source>
        <dbReference type="EMBL" id="CAL4147188.1"/>
    </source>
</evidence>
<reference evidence="2 3" key="1">
    <citation type="submission" date="2024-05" db="EMBL/GenBank/DDBJ databases">
        <authorList>
            <person name="Wallberg A."/>
        </authorList>
    </citation>
    <scope>NUCLEOTIDE SEQUENCE [LARGE SCALE GENOMIC DNA]</scope>
</reference>
<accession>A0AAV2RY45</accession>
<organism evidence="2 3">
    <name type="scientific">Meganyctiphanes norvegica</name>
    <name type="common">Northern krill</name>
    <name type="synonym">Thysanopoda norvegica</name>
    <dbReference type="NCBI Taxonomy" id="48144"/>
    <lineage>
        <taxon>Eukaryota</taxon>
        <taxon>Metazoa</taxon>
        <taxon>Ecdysozoa</taxon>
        <taxon>Arthropoda</taxon>
        <taxon>Crustacea</taxon>
        <taxon>Multicrustacea</taxon>
        <taxon>Malacostraca</taxon>
        <taxon>Eumalacostraca</taxon>
        <taxon>Eucarida</taxon>
        <taxon>Euphausiacea</taxon>
        <taxon>Euphausiidae</taxon>
        <taxon>Meganyctiphanes</taxon>
    </lineage>
</organism>
<dbReference type="InterPro" id="IPR015897">
    <property type="entry name" value="CHK_kinase-like"/>
</dbReference>
<keyword evidence="3" id="KW-1185">Reference proteome</keyword>
<dbReference type="Proteomes" id="UP001497623">
    <property type="component" value="Unassembled WGS sequence"/>
</dbReference>
<evidence type="ECO:0000313" key="3">
    <source>
        <dbReference type="Proteomes" id="UP001497623"/>
    </source>
</evidence>
<proteinExistence type="predicted"/>
<gene>
    <name evidence="2" type="ORF">MNOR_LOCUS29993</name>
</gene>
<comment type="caution">
    <text evidence="2">The sequence shown here is derived from an EMBL/GenBank/DDBJ whole genome shotgun (WGS) entry which is preliminary data.</text>
</comment>
<name>A0AAV2RY45_MEGNR</name>
<protein>
    <recommendedName>
        <fullName evidence="1">CHK kinase-like domain-containing protein</fullName>
    </recommendedName>
</protein>
<dbReference type="AlphaFoldDB" id="A0AAV2RY45"/>
<dbReference type="Pfam" id="PF02958">
    <property type="entry name" value="EcKL"/>
    <property type="match status" value="1"/>
</dbReference>
<evidence type="ECO:0000259" key="1">
    <source>
        <dbReference type="SMART" id="SM00587"/>
    </source>
</evidence>
<dbReference type="InterPro" id="IPR011009">
    <property type="entry name" value="Kinase-like_dom_sf"/>
</dbReference>
<dbReference type="SMART" id="SM00587">
    <property type="entry name" value="CHK"/>
    <property type="match status" value="1"/>
</dbReference>
<dbReference type="InterPro" id="IPR004119">
    <property type="entry name" value="EcKL"/>
</dbReference>
<dbReference type="Gene3D" id="3.90.1200.10">
    <property type="match status" value="1"/>
</dbReference>
<dbReference type="PANTHER" id="PTHR11012">
    <property type="entry name" value="PROTEIN KINASE-LIKE DOMAIN-CONTAINING"/>
    <property type="match status" value="1"/>
</dbReference>
<dbReference type="EMBL" id="CAXKWB010035754">
    <property type="protein sequence ID" value="CAL4147188.1"/>
    <property type="molecule type" value="Genomic_DNA"/>
</dbReference>
<dbReference type="PANTHER" id="PTHR11012:SF8">
    <property type="entry name" value="JUVENILE HORMONE-INDUCIBLE PROTEIN 26"/>
    <property type="match status" value="1"/>
</dbReference>
<feature type="domain" description="CHK kinase-like" evidence="1">
    <location>
        <begin position="133"/>
        <end position="326"/>
    </location>
</feature>
<dbReference type="SUPFAM" id="SSF56112">
    <property type="entry name" value="Protein kinase-like (PK-like)"/>
    <property type="match status" value="1"/>
</dbReference>
<sequence length="410" mass="47075">MEPIDNKESSALLQDSHVKEVLIADKGDNAILESWYTKPFTKKGDNFTSFITSIIVKYSLDGNTKEVSYVAKLNPCWSEMEMDDMYNSLFRKESIFYMDILRDINFELVQVEQKQLEFPQCFYASDEMKREVIIFEDLRTPGFKMTDKLKGMDVPHATLVMKALGRFHGGSILLQQKTNTNNLSEKYETLNDHLWIEKLKDAWIISVLKTGAAITESIGGYEPVREWIEKTLENIDDFLSEQWGDSPPFNVVIHGDCWTNNVLFRYNSEGLPEEVMLLDVEVNRFCSLAVDLSYFMATSLDGKTRKDYKEQLLREYYSSLISVIEGGGGSMPFTIEELKQEFERKRPFGLLWGIATLPPILMPPEDLPDFGTHTEEWKQKTVNSIGSNEALKTRLLALFDEMMEDGKLGS</sequence>